<evidence type="ECO:0000313" key="1">
    <source>
        <dbReference type="EMBL" id="KAJ3556998.1"/>
    </source>
</evidence>
<dbReference type="EMBL" id="JANHOG010000193">
    <property type="protein sequence ID" value="KAJ3556998.1"/>
    <property type="molecule type" value="Genomic_DNA"/>
</dbReference>
<keyword evidence="2" id="KW-1185">Reference proteome</keyword>
<protein>
    <submittedName>
        <fullName evidence="1">Uncharacterized protein</fullName>
    </submittedName>
</protein>
<reference evidence="1" key="1">
    <citation type="submission" date="2022-07" db="EMBL/GenBank/DDBJ databases">
        <title>Genome Sequence of Phlebia brevispora.</title>
        <authorList>
            <person name="Buettner E."/>
        </authorList>
    </citation>
    <scope>NUCLEOTIDE SEQUENCE</scope>
    <source>
        <strain evidence="1">MPL23</strain>
    </source>
</reference>
<gene>
    <name evidence="1" type="ORF">NM688_g1718</name>
</gene>
<accession>A0ACC1TBC5</accession>
<evidence type="ECO:0000313" key="2">
    <source>
        <dbReference type="Proteomes" id="UP001148662"/>
    </source>
</evidence>
<dbReference type="Proteomes" id="UP001148662">
    <property type="component" value="Unassembled WGS sequence"/>
</dbReference>
<comment type="caution">
    <text evidence="1">The sequence shown here is derived from an EMBL/GenBank/DDBJ whole genome shotgun (WGS) entry which is preliminary data.</text>
</comment>
<name>A0ACC1TBC5_9APHY</name>
<proteinExistence type="predicted"/>
<organism evidence="1 2">
    <name type="scientific">Phlebia brevispora</name>
    <dbReference type="NCBI Taxonomy" id="194682"/>
    <lineage>
        <taxon>Eukaryota</taxon>
        <taxon>Fungi</taxon>
        <taxon>Dikarya</taxon>
        <taxon>Basidiomycota</taxon>
        <taxon>Agaricomycotina</taxon>
        <taxon>Agaricomycetes</taxon>
        <taxon>Polyporales</taxon>
        <taxon>Meruliaceae</taxon>
        <taxon>Phlebia</taxon>
    </lineage>
</organism>
<sequence>MHFTSTLLAVVAAVISLTAATPVAEPQGIIASAVELCTSQYLQGRCTTIITPTGTCVEFPQGFHNDVSSVSSLDEWPCNLYHDDHCTSAPYFFDGEQDVLPTHDFNSVICTAPTN</sequence>